<dbReference type="AlphaFoldDB" id="A0A8V5H9K3"/>
<evidence type="ECO:0000256" key="4">
    <source>
        <dbReference type="ARBA" id="ARBA00022825"/>
    </source>
</evidence>
<evidence type="ECO:0000256" key="1">
    <source>
        <dbReference type="ARBA" id="ARBA00022670"/>
    </source>
</evidence>
<dbReference type="Proteomes" id="UP000694405">
    <property type="component" value="Chromosome 12"/>
</dbReference>
<dbReference type="PROSITE" id="PS00135">
    <property type="entry name" value="TRYPSIN_SER"/>
    <property type="match status" value="1"/>
</dbReference>
<evidence type="ECO:0000259" key="7">
    <source>
        <dbReference type="PROSITE" id="PS50240"/>
    </source>
</evidence>
<dbReference type="PROSITE" id="PS50240">
    <property type="entry name" value="TRYPSIN_DOM"/>
    <property type="match status" value="1"/>
</dbReference>
<dbReference type="InterPro" id="IPR033116">
    <property type="entry name" value="TRYPSIN_SER"/>
</dbReference>
<protein>
    <recommendedName>
        <fullName evidence="7">Peptidase S1 domain-containing protein</fullName>
    </recommendedName>
</protein>
<dbReference type="InterPro" id="IPR018114">
    <property type="entry name" value="TRYPSIN_HIS"/>
</dbReference>
<dbReference type="SMART" id="SM00020">
    <property type="entry name" value="Tryp_SPc"/>
    <property type="match status" value="1"/>
</dbReference>
<dbReference type="Ensembl" id="ENSMUNT00000027438.1">
    <property type="protein sequence ID" value="ENSMUNP00000025190.1"/>
    <property type="gene ID" value="ENSMUNG00000021505.1"/>
</dbReference>
<name>A0A8V5H9K3_MELUD</name>
<sequence length="446" mass="47449">MGDLPLSHGGRRFGAAPWKLGAVGLPATIESSVAGSCLQAAPQEGPCVSPSIPAVSLYWCHPAYGCGQAALAPLHHPRVVGGEDAVPHSWPWQVRGDWYHTCGGTLIATNWVLTAAHCIRWVSSCMGWDGSGMDGGGIMAGFPFAMDLTFLSPWLGSPCSNDIALIKLAEEVQESDTIQVACLPPAGQILRRNYPCYVTGWANGPLADVLQQALLPVVDYETCSQWNWWGSYVLPSMMCAGGDGVISSCNGDSGGPLNCPFEGGWEVAGIVSFGSAMSCNTLRKPTVFTRVSAYIDWINEVGAACSAPTEGLPLPSAGARCHVPSLLSLAEYEAQLKMQREGQRVSSMIKAQVLSWSPLVWLLSRGEWGAGTCGCGWGCRGLQGPHVTQWSRLRLQLWGAGVGSMPLAPRGSRLCWWYGRDGLGSGWGPVRAPLGPWGALRDVIDP</sequence>
<gene>
    <name evidence="8" type="primary">LOC117436869</name>
</gene>
<dbReference type="PROSITE" id="PS00134">
    <property type="entry name" value="TRYPSIN_HIS"/>
    <property type="match status" value="1"/>
</dbReference>
<keyword evidence="5" id="KW-0865">Zymogen</keyword>
<evidence type="ECO:0000256" key="5">
    <source>
        <dbReference type="ARBA" id="ARBA00023145"/>
    </source>
</evidence>
<dbReference type="GO" id="GO:0004252">
    <property type="term" value="F:serine-type endopeptidase activity"/>
    <property type="evidence" value="ECO:0007669"/>
    <property type="project" value="InterPro"/>
</dbReference>
<keyword evidence="4" id="KW-0720">Serine protease</keyword>
<organism evidence="8 9">
    <name type="scientific">Melopsittacus undulatus</name>
    <name type="common">Budgerigar</name>
    <name type="synonym">Psittacus undulatus</name>
    <dbReference type="NCBI Taxonomy" id="13146"/>
    <lineage>
        <taxon>Eukaryota</taxon>
        <taxon>Metazoa</taxon>
        <taxon>Chordata</taxon>
        <taxon>Craniata</taxon>
        <taxon>Vertebrata</taxon>
        <taxon>Euteleostomi</taxon>
        <taxon>Archelosauria</taxon>
        <taxon>Archosauria</taxon>
        <taxon>Dinosauria</taxon>
        <taxon>Saurischia</taxon>
        <taxon>Theropoda</taxon>
        <taxon>Coelurosauria</taxon>
        <taxon>Aves</taxon>
        <taxon>Neognathae</taxon>
        <taxon>Neoaves</taxon>
        <taxon>Telluraves</taxon>
        <taxon>Australaves</taxon>
        <taxon>Psittaciformes</taxon>
        <taxon>Psittaculidae</taxon>
        <taxon>Melopsittacus</taxon>
    </lineage>
</organism>
<dbReference type="GO" id="GO:0005615">
    <property type="term" value="C:extracellular space"/>
    <property type="evidence" value="ECO:0007669"/>
    <property type="project" value="TreeGrafter"/>
</dbReference>
<keyword evidence="9" id="KW-1185">Reference proteome</keyword>
<dbReference type="CDD" id="cd00190">
    <property type="entry name" value="Tryp_SPc"/>
    <property type="match status" value="1"/>
</dbReference>
<reference evidence="8" key="3">
    <citation type="submission" date="2025-09" db="UniProtKB">
        <authorList>
            <consortium name="Ensembl"/>
        </authorList>
    </citation>
    <scope>IDENTIFICATION</scope>
</reference>
<dbReference type="PRINTS" id="PR00722">
    <property type="entry name" value="CHYMOTRYPSIN"/>
</dbReference>
<evidence type="ECO:0000256" key="6">
    <source>
        <dbReference type="ARBA" id="ARBA00023157"/>
    </source>
</evidence>
<reference evidence="8" key="2">
    <citation type="submission" date="2025-08" db="UniProtKB">
        <authorList>
            <consortium name="Ensembl"/>
        </authorList>
    </citation>
    <scope>IDENTIFICATION</scope>
</reference>
<dbReference type="SUPFAM" id="SSF50494">
    <property type="entry name" value="Trypsin-like serine proteases"/>
    <property type="match status" value="1"/>
</dbReference>
<keyword evidence="1" id="KW-0645">Protease</keyword>
<dbReference type="Pfam" id="PF00089">
    <property type="entry name" value="Trypsin"/>
    <property type="match status" value="1"/>
</dbReference>
<evidence type="ECO:0000313" key="8">
    <source>
        <dbReference type="Ensembl" id="ENSMUNP00000025190.1"/>
    </source>
</evidence>
<dbReference type="GO" id="GO:0006508">
    <property type="term" value="P:proteolysis"/>
    <property type="evidence" value="ECO:0007669"/>
    <property type="project" value="UniProtKB-KW"/>
</dbReference>
<dbReference type="PANTHER" id="PTHR24257:SF17">
    <property type="match status" value="1"/>
</dbReference>
<keyword evidence="6" id="KW-1015">Disulfide bond</keyword>
<keyword evidence="2" id="KW-0732">Signal</keyword>
<dbReference type="FunFam" id="2.40.10.10:FF:000017">
    <property type="entry name" value="Chymotrypsin-like elastase family member 1"/>
    <property type="match status" value="1"/>
</dbReference>
<reference evidence="8" key="1">
    <citation type="submission" date="2020-03" db="EMBL/GenBank/DDBJ databases">
        <title>Melopsittacus undulatus (budgerigar) genome, bMelUnd1, maternal haplotype with Z.</title>
        <authorList>
            <person name="Gedman G."/>
            <person name="Mountcastle J."/>
            <person name="Haase B."/>
            <person name="Formenti G."/>
            <person name="Wright T."/>
            <person name="Apodaca J."/>
            <person name="Pelan S."/>
            <person name="Chow W."/>
            <person name="Rhie A."/>
            <person name="Howe K."/>
            <person name="Fedrigo O."/>
            <person name="Jarvis E.D."/>
        </authorList>
    </citation>
    <scope>NUCLEOTIDE SEQUENCE [LARGE SCALE GENOMIC DNA]</scope>
</reference>
<accession>A0A8V5H9K3</accession>
<proteinExistence type="predicted"/>
<dbReference type="InterPro" id="IPR050850">
    <property type="entry name" value="Peptidase_S1_Elastase_sf"/>
</dbReference>
<dbReference type="InterPro" id="IPR009003">
    <property type="entry name" value="Peptidase_S1_PA"/>
</dbReference>
<evidence type="ECO:0000256" key="2">
    <source>
        <dbReference type="ARBA" id="ARBA00022729"/>
    </source>
</evidence>
<evidence type="ECO:0000256" key="3">
    <source>
        <dbReference type="ARBA" id="ARBA00022801"/>
    </source>
</evidence>
<dbReference type="InterPro" id="IPR001254">
    <property type="entry name" value="Trypsin_dom"/>
</dbReference>
<dbReference type="PANTHER" id="PTHR24257">
    <property type="entry name" value="CHYMOTRYPSIN-LIKE ELASTASE FAMILY MEMBER"/>
    <property type="match status" value="1"/>
</dbReference>
<dbReference type="Gene3D" id="2.40.10.10">
    <property type="entry name" value="Trypsin-like serine proteases"/>
    <property type="match status" value="2"/>
</dbReference>
<keyword evidence="3" id="KW-0378">Hydrolase</keyword>
<dbReference type="InterPro" id="IPR043504">
    <property type="entry name" value="Peptidase_S1_PA_chymotrypsin"/>
</dbReference>
<evidence type="ECO:0000313" key="9">
    <source>
        <dbReference type="Proteomes" id="UP000694405"/>
    </source>
</evidence>
<dbReference type="InterPro" id="IPR001314">
    <property type="entry name" value="Peptidase_S1A"/>
</dbReference>
<feature type="domain" description="Peptidase S1" evidence="7">
    <location>
        <begin position="79"/>
        <end position="303"/>
    </location>
</feature>